<dbReference type="Proteomes" id="UP001279734">
    <property type="component" value="Unassembled WGS sequence"/>
</dbReference>
<comment type="caution">
    <text evidence="1">The sequence shown here is derived from an EMBL/GenBank/DDBJ whole genome shotgun (WGS) entry which is preliminary data.</text>
</comment>
<sequence length="102" mass="12289">MNVSSGQCASWHHEHADQVRRMIYRLILRDIILNHHKQWTLNQEQRQKMSQVHLSLNFKRKLPHGALQIQLTFIIPSVKRALQQQLLQMWGKDKSKLRKKCW</sequence>
<accession>A0AAD3XIB9</accession>
<keyword evidence="2" id="KW-1185">Reference proteome</keyword>
<evidence type="ECO:0000313" key="1">
    <source>
        <dbReference type="EMBL" id="GMH05579.1"/>
    </source>
</evidence>
<dbReference type="EMBL" id="BSYO01000006">
    <property type="protein sequence ID" value="GMH05579.1"/>
    <property type="molecule type" value="Genomic_DNA"/>
</dbReference>
<protein>
    <submittedName>
        <fullName evidence="1">Uncharacterized protein</fullName>
    </submittedName>
</protein>
<gene>
    <name evidence="1" type="ORF">Nepgr_007419</name>
</gene>
<proteinExistence type="predicted"/>
<reference evidence="1" key="1">
    <citation type="submission" date="2023-05" db="EMBL/GenBank/DDBJ databases">
        <title>Nepenthes gracilis genome sequencing.</title>
        <authorList>
            <person name="Fukushima K."/>
        </authorList>
    </citation>
    <scope>NUCLEOTIDE SEQUENCE</scope>
    <source>
        <strain evidence="1">SING2019-196</strain>
    </source>
</reference>
<dbReference type="AlphaFoldDB" id="A0AAD3XIB9"/>
<name>A0AAD3XIB9_NEPGR</name>
<evidence type="ECO:0000313" key="2">
    <source>
        <dbReference type="Proteomes" id="UP001279734"/>
    </source>
</evidence>
<organism evidence="1 2">
    <name type="scientific">Nepenthes gracilis</name>
    <name type="common">Slender pitcher plant</name>
    <dbReference type="NCBI Taxonomy" id="150966"/>
    <lineage>
        <taxon>Eukaryota</taxon>
        <taxon>Viridiplantae</taxon>
        <taxon>Streptophyta</taxon>
        <taxon>Embryophyta</taxon>
        <taxon>Tracheophyta</taxon>
        <taxon>Spermatophyta</taxon>
        <taxon>Magnoliopsida</taxon>
        <taxon>eudicotyledons</taxon>
        <taxon>Gunneridae</taxon>
        <taxon>Pentapetalae</taxon>
        <taxon>Caryophyllales</taxon>
        <taxon>Nepenthaceae</taxon>
        <taxon>Nepenthes</taxon>
    </lineage>
</organism>